<dbReference type="EMBL" id="JXTC01000691">
    <property type="protein sequence ID" value="PON40350.1"/>
    <property type="molecule type" value="Genomic_DNA"/>
</dbReference>
<protein>
    <submittedName>
        <fullName evidence="1">Uncharacterized protein</fullName>
    </submittedName>
</protein>
<evidence type="ECO:0000313" key="1">
    <source>
        <dbReference type="EMBL" id="PON40350.1"/>
    </source>
</evidence>
<evidence type="ECO:0000313" key="2">
    <source>
        <dbReference type="Proteomes" id="UP000237000"/>
    </source>
</evidence>
<proteinExistence type="predicted"/>
<comment type="caution">
    <text evidence="1">The sequence shown here is derived from an EMBL/GenBank/DDBJ whole genome shotgun (WGS) entry which is preliminary data.</text>
</comment>
<keyword evidence="2" id="KW-1185">Reference proteome</keyword>
<reference evidence="2" key="1">
    <citation type="submission" date="2016-06" db="EMBL/GenBank/DDBJ databases">
        <title>Parallel loss of symbiosis genes in relatives of nitrogen-fixing non-legume Parasponia.</title>
        <authorList>
            <person name="Van Velzen R."/>
            <person name="Holmer R."/>
            <person name="Bu F."/>
            <person name="Rutten L."/>
            <person name="Van Zeijl A."/>
            <person name="Liu W."/>
            <person name="Santuari L."/>
            <person name="Cao Q."/>
            <person name="Sharma T."/>
            <person name="Shen D."/>
            <person name="Roswanjaya Y."/>
            <person name="Wardhani T."/>
            <person name="Kalhor M.S."/>
            <person name="Jansen J."/>
            <person name="Van den Hoogen J."/>
            <person name="Gungor B."/>
            <person name="Hartog M."/>
            <person name="Hontelez J."/>
            <person name="Verver J."/>
            <person name="Yang W.-C."/>
            <person name="Schijlen E."/>
            <person name="Repin R."/>
            <person name="Schilthuizen M."/>
            <person name="Schranz E."/>
            <person name="Heidstra R."/>
            <person name="Miyata K."/>
            <person name="Fedorova E."/>
            <person name="Kohlen W."/>
            <person name="Bisseling T."/>
            <person name="Smit S."/>
            <person name="Geurts R."/>
        </authorList>
    </citation>
    <scope>NUCLEOTIDE SEQUENCE [LARGE SCALE GENOMIC DNA]</scope>
    <source>
        <strain evidence="2">cv. RG33-2</strain>
    </source>
</reference>
<dbReference type="Proteomes" id="UP000237000">
    <property type="component" value="Unassembled WGS sequence"/>
</dbReference>
<dbReference type="AlphaFoldDB" id="A0A2P5AUW7"/>
<gene>
    <name evidence="1" type="ORF">TorRG33x02_340490</name>
</gene>
<accession>A0A2P5AUW7</accession>
<name>A0A2P5AUW7_TREOI</name>
<organism evidence="1 2">
    <name type="scientific">Trema orientale</name>
    <name type="common">Charcoal tree</name>
    <name type="synonym">Celtis orientalis</name>
    <dbReference type="NCBI Taxonomy" id="63057"/>
    <lineage>
        <taxon>Eukaryota</taxon>
        <taxon>Viridiplantae</taxon>
        <taxon>Streptophyta</taxon>
        <taxon>Embryophyta</taxon>
        <taxon>Tracheophyta</taxon>
        <taxon>Spermatophyta</taxon>
        <taxon>Magnoliopsida</taxon>
        <taxon>eudicotyledons</taxon>
        <taxon>Gunneridae</taxon>
        <taxon>Pentapetalae</taxon>
        <taxon>rosids</taxon>
        <taxon>fabids</taxon>
        <taxon>Rosales</taxon>
        <taxon>Cannabaceae</taxon>
        <taxon>Trema</taxon>
    </lineage>
</organism>
<dbReference type="InParanoid" id="A0A2P5AUW7"/>
<sequence length="92" mass="10444">MIVPQIYSLIFSEFVKLDLQLSGEQETVLVIPPILQLGDFARRFGLVEWTHLNSNSFVRSRSTGSNSQFDDKVMIITLDTKVSCLLVPMKQI</sequence>